<keyword evidence="2" id="KW-0436">Ligase</keyword>
<dbReference type="OrthoDB" id="1898221at2759"/>
<dbReference type="Gene3D" id="2.30.38.10">
    <property type="entry name" value="Luciferase, Domain 3"/>
    <property type="match status" value="1"/>
</dbReference>
<evidence type="ECO:0000256" key="2">
    <source>
        <dbReference type="ARBA" id="ARBA00022598"/>
    </source>
</evidence>
<dbReference type="HOGENOM" id="CLU_000022_59_2_1"/>
<dbReference type="Gene3D" id="3.30.300.30">
    <property type="match status" value="1"/>
</dbReference>
<gene>
    <name evidence="5" type="ORF">FOMPIDRAFT_1034414</name>
</gene>
<dbReference type="InterPro" id="IPR020845">
    <property type="entry name" value="AMP-binding_CS"/>
</dbReference>
<dbReference type="InterPro" id="IPR000873">
    <property type="entry name" value="AMP-dep_synth/lig_dom"/>
</dbReference>
<evidence type="ECO:0008006" key="7">
    <source>
        <dbReference type="Google" id="ProtNLM"/>
    </source>
</evidence>
<keyword evidence="6" id="KW-1185">Reference proteome</keyword>
<dbReference type="Pfam" id="PF00501">
    <property type="entry name" value="AMP-binding"/>
    <property type="match status" value="1"/>
</dbReference>
<protein>
    <recommendedName>
        <fullName evidence="7">Acetyl-CoA synthetase-like protein</fullName>
    </recommendedName>
</protein>
<evidence type="ECO:0000259" key="4">
    <source>
        <dbReference type="Pfam" id="PF13193"/>
    </source>
</evidence>
<evidence type="ECO:0000313" key="6">
    <source>
        <dbReference type="Proteomes" id="UP000015241"/>
    </source>
</evidence>
<dbReference type="EMBL" id="KE504124">
    <property type="protein sequence ID" value="EPT05201.1"/>
    <property type="molecule type" value="Genomic_DNA"/>
</dbReference>
<dbReference type="AlphaFoldDB" id="S8FVW0"/>
<sequence length="567" mass="62758">MVFKSPFPDVPPLPDQNIHNFIFDKDRIPAEDYVVHIDALTGEKRTRDEFLDRVRLAATALCQPRPEGPGIDGGRDIVGILSHNSLDYITLVHSLLALATPIALLSAYATAYELGYALRTSKATCLFVGPDLYSVARQAASEVGIPEERIFVLQGRVKGKKSLADFIDDARERRLPIVPTRPAKRDTLAYLVFSSGTTGLPKAVMVTHGNIAFAQMQNTICLQVSGAVMPDYPLISLAFLPFYHTYGLHCLCLRGWWTPTTFVILPKWDVELVLRLIPQYRMHVLYMIPSALHQLAYSNRLRPQDFATVFSIISGAAHLPPALAEFFKKAIKAGPEFAVSNGFGMSEVTISATRQPSPELLDGRISAVPGSAGVLLPGMEGKVVREDGTEAGVNEQGELWLRGGNVVPGYWGNEEATRKTFCDSWLKTGDQFKVDELGRLFFVERAKDTLKVSGMQVAPTEIEALILAHPEDLVVDACVAGVSGGRTSDEKVPRAWVVLSERGHKIGRREALRKLDEWAKQNLSKYKWLRGGIAAIDEIPKSPTGKVLRRTLQEWHESERRKPSARL</sequence>
<dbReference type="eggNOG" id="KOG1176">
    <property type="taxonomic scope" value="Eukaryota"/>
</dbReference>
<dbReference type="InParanoid" id="S8FVW0"/>
<dbReference type="GO" id="GO:0016405">
    <property type="term" value="F:CoA-ligase activity"/>
    <property type="evidence" value="ECO:0007669"/>
    <property type="project" value="TreeGrafter"/>
</dbReference>
<feature type="domain" description="AMP-binding enzyme C-terminal" evidence="4">
    <location>
        <begin position="461"/>
        <end position="546"/>
    </location>
</feature>
<dbReference type="InterPro" id="IPR025110">
    <property type="entry name" value="AMP-bd_C"/>
</dbReference>
<dbReference type="SUPFAM" id="SSF56801">
    <property type="entry name" value="Acetyl-CoA synthetase-like"/>
    <property type="match status" value="1"/>
</dbReference>
<organism evidence="5 6">
    <name type="scientific">Fomitopsis schrenkii</name>
    <name type="common">Brown rot fungus</name>
    <dbReference type="NCBI Taxonomy" id="2126942"/>
    <lineage>
        <taxon>Eukaryota</taxon>
        <taxon>Fungi</taxon>
        <taxon>Dikarya</taxon>
        <taxon>Basidiomycota</taxon>
        <taxon>Agaricomycotina</taxon>
        <taxon>Agaricomycetes</taxon>
        <taxon>Polyporales</taxon>
        <taxon>Fomitopsis</taxon>
    </lineage>
</organism>
<accession>S8FVW0</accession>
<evidence type="ECO:0000313" key="5">
    <source>
        <dbReference type="EMBL" id="EPT05201.1"/>
    </source>
</evidence>
<evidence type="ECO:0000256" key="1">
    <source>
        <dbReference type="ARBA" id="ARBA00006432"/>
    </source>
</evidence>
<dbReference type="PANTHER" id="PTHR24096">
    <property type="entry name" value="LONG-CHAIN-FATTY-ACID--COA LIGASE"/>
    <property type="match status" value="1"/>
</dbReference>
<name>S8FVW0_FOMSC</name>
<dbReference type="STRING" id="743788.S8FVW0"/>
<proteinExistence type="inferred from homology"/>
<dbReference type="Gene3D" id="3.40.50.980">
    <property type="match status" value="2"/>
</dbReference>
<dbReference type="PANTHER" id="PTHR24096:SF149">
    <property type="entry name" value="AMP-BINDING DOMAIN-CONTAINING PROTEIN-RELATED"/>
    <property type="match status" value="1"/>
</dbReference>
<dbReference type="Pfam" id="PF13193">
    <property type="entry name" value="AMP-binding_C"/>
    <property type="match status" value="1"/>
</dbReference>
<dbReference type="Proteomes" id="UP000015241">
    <property type="component" value="Unassembled WGS sequence"/>
</dbReference>
<comment type="similarity">
    <text evidence="1">Belongs to the ATP-dependent AMP-binding enzyme family.</text>
</comment>
<dbReference type="InterPro" id="IPR045851">
    <property type="entry name" value="AMP-bd_C_sf"/>
</dbReference>
<evidence type="ECO:0000259" key="3">
    <source>
        <dbReference type="Pfam" id="PF00501"/>
    </source>
</evidence>
<feature type="domain" description="AMP-dependent synthetase/ligase" evidence="3">
    <location>
        <begin position="41"/>
        <end position="411"/>
    </location>
</feature>
<dbReference type="PROSITE" id="PS00455">
    <property type="entry name" value="AMP_BINDING"/>
    <property type="match status" value="1"/>
</dbReference>
<reference evidence="5 6" key="1">
    <citation type="journal article" date="2012" name="Science">
        <title>The Paleozoic origin of enzymatic lignin decomposition reconstructed from 31 fungal genomes.</title>
        <authorList>
            <person name="Floudas D."/>
            <person name="Binder M."/>
            <person name="Riley R."/>
            <person name="Barry K."/>
            <person name="Blanchette R.A."/>
            <person name="Henrissat B."/>
            <person name="Martinez A.T."/>
            <person name="Otillar R."/>
            <person name="Spatafora J.W."/>
            <person name="Yadav J.S."/>
            <person name="Aerts A."/>
            <person name="Benoit I."/>
            <person name="Boyd A."/>
            <person name="Carlson A."/>
            <person name="Copeland A."/>
            <person name="Coutinho P.M."/>
            <person name="de Vries R.P."/>
            <person name="Ferreira P."/>
            <person name="Findley K."/>
            <person name="Foster B."/>
            <person name="Gaskell J."/>
            <person name="Glotzer D."/>
            <person name="Gorecki P."/>
            <person name="Heitman J."/>
            <person name="Hesse C."/>
            <person name="Hori C."/>
            <person name="Igarashi K."/>
            <person name="Jurgens J.A."/>
            <person name="Kallen N."/>
            <person name="Kersten P."/>
            <person name="Kohler A."/>
            <person name="Kuees U."/>
            <person name="Kumar T.K.A."/>
            <person name="Kuo A."/>
            <person name="LaButti K."/>
            <person name="Larrondo L.F."/>
            <person name="Lindquist E."/>
            <person name="Ling A."/>
            <person name="Lombard V."/>
            <person name="Lucas S."/>
            <person name="Lundell T."/>
            <person name="Martin R."/>
            <person name="McLaughlin D.J."/>
            <person name="Morgenstern I."/>
            <person name="Morin E."/>
            <person name="Murat C."/>
            <person name="Nagy L.G."/>
            <person name="Nolan M."/>
            <person name="Ohm R.A."/>
            <person name="Patyshakuliyeva A."/>
            <person name="Rokas A."/>
            <person name="Ruiz-Duenas F.J."/>
            <person name="Sabat G."/>
            <person name="Salamov A."/>
            <person name="Samejima M."/>
            <person name="Schmutz J."/>
            <person name="Slot J.C."/>
            <person name="St John F."/>
            <person name="Stenlid J."/>
            <person name="Sun H."/>
            <person name="Sun S."/>
            <person name="Syed K."/>
            <person name="Tsang A."/>
            <person name="Wiebenga A."/>
            <person name="Young D."/>
            <person name="Pisabarro A."/>
            <person name="Eastwood D.C."/>
            <person name="Martin F."/>
            <person name="Cullen D."/>
            <person name="Grigoriev I.V."/>
            <person name="Hibbett D.S."/>
        </authorList>
    </citation>
    <scope>NUCLEOTIDE SEQUENCE</scope>
    <source>
        <strain evidence="6">FP-58527</strain>
    </source>
</reference>